<dbReference type="OrthoDB" id="432645at2759"/>
<keyword evidence="4" id="KW-0689">Ribosomal protein</keyword>
<evidence type="ECO:0000256" key="1">
    <source>
        <dbReference type="ARBA" id="ARBA00004173"/>
    </source>
</evidence>
<evidence type="ECO:0000313" key="9">
    <source>
        <dbReference type="EMBL" id="CAG9804101.1"/>
    </source>
</evidence>
<dbReference type="Gene3D" id="2.30.30.790">
    <property type="match status" value="1"/>
</dbReference>
<dbReference type="InterPro" id="IPR001857">
    <property type="entry name" value="Ribosomal_bL19"/>
</dbReference>
<reference evidence="9" key="1">
    <citation type="submission" date="2022-01" db="EMBL/GenBank/DDBJ databases">
        <authorList>
            <person name="King R."/>
        </authorList>
    </citation>
    <scope>NUCLEOTIDE SEQUENCE</scope>
</reference>
<comment type="subcellular location">
    <subcellularLocation>
        <location evidence="1">Mitochondrion</location>
    </subcellularLocation>
</comment>
<dbReference type="PANTHER" id="PTHR15680:SF9">
    <property type="entry name" value="LARGE RIBOSOMAL SUBUNIT PROTEIN BL19M"/>
    <property type="match status" value="1"/>
</dbReference>
<sequence length="300" mass="35394">MLRKICKVNLIQNNLINSQYVIFRHLSAKAELNEAAESQEKKKTKKPKKALTDMRFKYPEFLPQPDNRLRNPVLERIMRKDMLDRRTQINIPEFYVGSILKLTISDPHSQGKTNSFVGICIQRDRTGLYSKFALRNVIDHQGIEVMYDLYDPAILKIEVLKLEKRLDDKLIYLKDALPEYSTIDVNMEPEILAEGGNIPVNDTVVKMKPFPWMQKWERQGLKGVEDLDKHLNLWRKQQKVKHDSPWDKYDLMKEYRKTITEEEQSEIFSEIFNRINKINEQHKQKAKAARRTISKPQNIG</sequence>
<dbReference type="Pfam" id="PF01245">
    <property type="entry name" value="Ribosomal_L19"/>
    <property type="match status" value="1"/>
</dbReference>
<accession>A0A9N9RVJ2</accession>
<evidence type="ECO:0000256" key="5">
    <source>
        <dbReference type="ARBA" id="ARBA00023128"/>
    </source>
</evidence>
<keyword evidence="6" id="KW-0687">Ribonucleoprotein</keyword>
<evidence type="ECO:0000256" key="2">
    <source>
        <dbReference type="ARBA" id="ARBA00005781"/>
    </source>
</evidence>
<dbReference type="SUPFAM" id="SSF50104">
    <property type="entry name" value="Translation proteins SH3-like domain"/>
    <property type="match status" value="1"/>
</dbReference>
<dbReference type="InterPro" id="IPR008991">
    <property type="entry name" value="Translation_prot_SH3-like_sf"/>
</dbReference>
<evidence type="ECO:0000256" key="6">
    <source>
        <dbReference type="ARBA" id="ARBA00023274"/>
    </source>
</evidence>
<evidence type="ECO:0000256" key="4">
    <source>
        <dbReference type="ARBA" id="ARBA00022980"/>
    </source>
</evidence>
<gene>
    <name evidence="9" type="ORF">CHIRRI_LOCUS6995</name>
</gene>
<dbReference type="GO" id="GO:0006412">
    <property type="term" value="P:translation"/>
    <property type="evidence" value="ECO:0007669"/>
    <property type="project" value="InterPro"/>
</dbReference>
<evidence type="ECO:0000256" key="3">
    <source>
        <dbReference type="ARBA" id="ARBA00022946"/>
    </source>
</evidence>
<dbReference type="PANTHER" id="PTHR15680">
    <property type="entry name" value="RIBOSOMAL PROTEIN L19"/>
    <property type="match status" value="1"/>
</dbReference>
<evidence type="ECO:0000256" key="7">
    <source>
        <dbReference type="ARBA" id="ARBA00035288"/>
    </source>
</evidence>
<dbReference type="InterPro" id="IPR038657">
    <property type="entry name" value="Ribosomal_bL19_sf"/>
</dbReference>
<keyword evidence="3" id="KW-0809">Transit peptide</keyword>
<dbReference type="EMBL" id="OU895878">
    <property type="protein sequence ID" value="CAG9804101.1"/>
    <property type="molecule type" value="Genomic_DNA"/>
</dbReference>
<evidence type="ECO:0000256" key="8">
    <source>
        <dbReference type="ARBA" id="ARBA00035359"/>
    </source>
</evidence>
<evidence type="ECO:0000313" key="10">
    <source>
        <dbReference type="Proteomes" id="UP001153620"/>
    </source>
</evidence>
<reference evidence="9" key="2">
    <citation type="submission" date="2022-10" db="EMBL/GenBank/DDBJ databases">
        <authorList>
            <consortium name="ENA_rothamsted_submissions"/>
            <consortium name="culmorum"/>
            <person name="King R."/>
        </authorList>
    </citation>
    <scope>NUCLEOTIDE SEQUENCE</scope>
</reference>
<dbReference type="AlphaFoldDB" id="A0A9N9RVJ2"/>
<dbReference type="Proteomes" id="UP001153620">
    <property type="component" value="Chromosome 2"/>
</dbReference>
<proteinExistence type="inferred from homology"/>
<keyword evidence="5" id="KW-0496">Mitochondrion</keyword>
<comment type="similarity">
    <text evidence="2">Belongs to the bacterial ribosomal protein bL19 family.</text>
</comment>
<protein>
    <recommendedName>
        <fullName evidence="7">Large ribosomal subunit protein bL19m</fullName>
    </recommendedName>
    <alternativeName>
        <fullName evidence="8">39S ribosomal protein L19, mitochondrial</fullName>
    </alternativeName>
</protein>
<name>A0A9N9RVJ2_9DIPT</name>
<dbReference type="GO" id="GO:0005762">
    <property type="term" value="C:mitochondrial large ribosomal subunit"/>
    <property type="evidence" value="ECO:0007669"/>
    <property type="project" value="TreeGrafter"/>
</dbReference>
<keyword evidence="10" id="KW-1185">Reference proteome</keyword>
<organism evidence="9 10">
    <name type="scientific">Chironomus riparius</name>
    <dbReference type="NCBI Taxonomy" id="315576"/>
    <lineage>
        <taxon>Eukaryota</taxon>
        <taxon>Metazoa</taxon>
        <taxon>Ecdysozoa</taxon>
        <taxon>Arthropoda</taxon>
        <taxon>Hexapoda</taxon>
        <taxon>Insecta</taxon>
        <taxon>Pterygota</taxon>
        <taxon>Neoptera</taxon>
        <taxon>Endopterygota</taxon>
        <taxon>Diptera</taxon>
        <taxon>Nematocera</taxon>
        <taxon>Chironomoidea</taxon>
        <taxon>Chironomidae</taxon>
        <taxon>Chironominae</taxon>
        <taxon>Chironomus</taxon>
    </lineage>
</organism>
<dbReference type="GO" id="GO:0003735">
    <property type="term" value="F:structural constituent of ribosome"/>
    <property type="evidence" value="ECO:0007669"/>
    <property type="project" value="InterPro"/>
</dbReference>
<dbReference type="FunFam" id="2.30.30.790:FF:000002">
    <property type="entry name" value="39S ribosomal protein L19, mitochondrial"/>
    <property type="match status" value="1"/>
</dbReference>